<evidence type="ECO:0000256" key="2">
    <source>
        <dbReference type="ARBA" id="ARBA00022448"/>
    </source>
</evidence>
<evidence type="ECO:0000256" key="9">
    <source>
        <dbReference type="SAM" id="Phobius"/>
    </source>
</evidence>
<evidence type="ECO:0000256" key="3">
    <source>
        <dbReference type="ARBA" id="ARBA00022475"/>
    </source>
</evidence>
<protein>
    <recommendedName>
        <fullName evidence="12">Bestrophin</fullName>
    </recommendedName>
</protein>
<dbReference type="InterPro" id="IPR044669">
    <property type="entry name" value="YneE/VCCN1/2-like"/>
</dbReference>
<dbReference type="RefSeq" id="WP_127704664.1">
    <property type="nucleotide sequence ID" value="NZ_SACK01000003.1"/>
</dbReference>
<evidence type="ECO:0000256" key="5">
    <source>
        <dbReference type="ARBA" id="ARBA00022989"/>
    </source>
</evidence>
<dbReference type="GO" id="GO:0005886">
    <property type="term" value="C:plasma membrane"/>
    <property type="evidence" value="ECO:0007669"/>
    <property type="project" value="UniProtKB-SubCell"/>
</dbReference>
<dbReference type="OrthoDB" id="445589at2"/>
<evidence type="ECO:0000313" key="11">
    <source>
        <dbReference type="Proteomes" id="UP000282759"/>
    </source>
</evidence>
<keyword evidence="11" id="KW-1185">Reference proteome</keyword>
<accession>A0A3S3TH70</accession>
<evidence type="ECO:0000313" key="10">
    <source>
        <dbReference type="EMBL" id="RVU00947.1"/>
    </source>
</evidence>
<evidence type="ECO:0000256" key="8">
    <source>
        <dbReference type="ARBA" id="ARBA00034708"/>
    </source>
</evidence>
<keyword evidence="6" id="KW-0406">Ion transport</keyword>
<name>A0A3S3TH70_9SPHI</name>
<dbReference type="Proteomes" id="UP000282759">
    <property type="component" value="Unassembled WGS sequence"/>
</dbReference>
<dbReference type="EMBL" id="SACK01000003">
    <property type="protein sequence ID" value="RVU00947.1"/>
    <property type="molecule type" value="Genomic_DNA"/>
</dbReference>
<evidence type="ECO:0008006" key="12">
    <source>
        <dbReference type="Google" id="ProtNLM"/>
    </source>
</evidence>
<keyword evidence="4 9" id="KW-0812">Transmembrane</keyword>
<keyword evidence="7 9" id="KW-0472">Membrane</keyword>
<comment type="subcellular location">
    <subcellularLocation>
        <location evidence="1">Cell membrane</location>
        <topology evidence="1">Multi-pass membrane protein</topology>
    </subcellularLocation>
</comment>
<gene>
    <name evidence="10" type="ORF">EOD41_09960</name>
</gene>
<keyword evidence="2" id="KW-0813">Transport</keyword>
<feature type="transmembrane region" description="Helical" evidence="9">
    <location>
        <begin position="25"/>
        <end position="49"/>
    </location>
</feature>
<feature type="transmembrane region" description="Helical" evidence="9">
    <location>
        <begin position="61"/>
        <end position="81"/>
    </location>
</feature>
<dbReference type="PANTHER" id="PTHR33281:SF19">
    <property type="entry name" value="VOLTAGE-DEPENDENT ANION CHANNEL-FORMING PROTEIN YNEE"/>
    <property type="match status" value="1"/>
</dbReference>
<dbReference type="Pfam" id="PF25539">
    <property type="entry name" value="Bestrophin_2"/>
    <property type="match status" value="1"/>
</dbReference>
<sequence length="289" mass="33277">MISYNPKDWFKFIFTFHRADTLRELFPLIVAVGVYAAVIDYVLLVIVGIEKTHVLTKITYVHQTIGFLFSLLLAFRINSAYDRWWEGRKLWGSLVNNSRNLAIKLKYLLHSEDDIAFFNFAIPFYARVLKRHLRDIHTNEDQSFITLDTSKHAPNQVATAIISRIYRLNKAGVINPEQLLSVNAEMASFTDICGACERIKKTPIPFSYSVFIKKFIFTYIMTLPFAWVVDLRYYVIPFVCFILFVFASVELIAEEIEDPFGLDANDLPLVSIAEGIEKHVGEIFEAKNA</sequence>
<evidence type="ECO:0000256" key="4">
    <source>
        <dbReference type="ARBA" id="ARBA00022692"/>
    </source>
</evidence>
<comment type="caution">
    <text evidence="10">The sequence shown here is derived from an EMBL/GenBank/DDBJ whole genome shotgun (WGS) entry which is preliminary data.</text>
</comment>
<keyword evidence="5 9" id="KW-1133">Transmembrane helix</keyword>
<comment type="similarity">
    <text evidence="8">Belongs to the anion channel-forming bestrophin (TC 1.A.46) family.</text>
</comment>
<dbReference type="AlphaFoldDB" id="A0A3S3TH70"/>
<feature type="transmembrane region" description="Helical" evidence="9">
    <location>
        <begin position="233"/>
        <end position="253"/>
    </location>
</feature>
<dbReference type="PANTHER" id="PTHR33281">
    <property type="entry name" value="UPF0187 PROTEIN YNEE"/>
    <property type="match status" value="1"/>
</dbReference>
<reference evidence="10 11" key="1">
    <citation type="submission" date="2019-01" db="EMBL/GenBank/DDBJ databases">
        <authorList>
            <person name="Chen W.-M."/>
        </authorList>
    </citation>
    <scope>NUCLEOTIDE SEQUENCE [LARGE SCALE GENOMIC DNA]</scope>
    <source>
        <strain evidence="10 11">YBJ-36</strain>
    </source>
</reference>
<evidence type="ECO:0000256" key="1">
    <source>
        <dbReference type="ARBA" id="ARBA00004651"/>
    </source>
</evidence>
<dbReference type="GO" id="GO:0005254">
    <property type="term" value="F:chloride channel activity"/>
    <property type="evidence" value="ECO:0007669"/>
    <property type="project" value="InterPro"/>
</dbReference>
<evidence type="ECO:0000256" key="6">
    <source>
        <dbReference type="ARBA" id="ARBA00023065"/>
    </source>
</evidence>
<feature type="transmembrane region" description="Helical" evidence="9">
    <location>
        <begin position="208"/>
        <end position="227"/>
    </location>
</feature>
<proteinExistence type="inferred from homology"/>
<keyword evidence="3" id="KW-1003">Cell membrane</keyword>
<evidence type="ECO:0000256" key="7">
    <source>
        <dbReference type="ARBA" id="ARBA00023136"/>
    </source>
</evidence>
<organism evidence="10 11">
    <name type="scientific">Mucilaginibacter limnophilus</name>
    <dbReference type="NCBI Taxonomy" id="1932778"/>
    <lineage>
        <taxon>Bacteria</taxon>
        <taxon>Pseudomonadati</taxon>
        <taxon>Bacteroidota</taxon>
        <taxon>Sphingobacteriia</taxon>
        <taxon>Sphingobacteriales</taxon>
        <taxon>Sphingobacteriaceae</taxon>
        <taxon>Mucilaginibacter</taxon>
    </lineage>
</organism>